<evidence type="ECO:0000313" key="1">
    <source>
        <dbReference type="EMBL" id="GAB1255141.1"/>
    </source>
</evidence>
<dbReference type="Proteomes" id="UP001628192">
    <property type="component" value="Unassembled WGS sequence"/>
</dbReference>
<comment type="caution">
    <text evidence="1">The sequence shown here is derived from an EMBL/GenBank/DDBJ whole genome shotgun (WGS) entry which is preliminary data.</text>
</comment>
<protein>
    <submittedName>
        <fullName evidence="1">Uncharacterized protein</fullName>
    </submittedName>
</protein>
<name>A0ABQ0EC11_9BACT</name>
<dbReference type="EMBL" id="BAAFSG010000001">
    <property type="protein sequence ID" value="GAB1255141.1"/>
    <property type="molecule type" value="Genomic_DNA"/>
</dbReference>
<organism evidence="1 2">
    <name type="scientific">Desulfovibrio falkowii</name>
    <dbReference type="NCBI Taxonomy" id="3136602"/>
    <lineage>
        <taxon>Bacteria</taxon>
        <taxon>Pseudomonadati</taxon>
        <taxon>Thermodesulfobacteriota</taxon>
        <taxon>Desulfovibrionia</taxon>
        <taxon>Desulfovibrionales</taxon>
        <taxon>Desulfovibrionaceae</taxon>
        <taxon>Desulfovibrio</taxon>
    </lineage>
</organism>
<proteinExistence type="predicted"/>
<reference evidence="1 2" key="1">
    <citation type="journal article" date="2025" name="Int. J. Syst. Evol. Microbiol.">
        <title>Desulfovibrio falkowii sp. nov., Porphyromonas miyakawae sp. nov., Mediterraneibacter flintii sp. nov. and Owariibacterium komagatae gen. nov., sp. nov., isolated from human faeces.</title>
        <authorList>
            <person name="Hamaguchi T."/>
            <person name="Ohara M."/>
            <person name="Hisatomi A."/>
            <person name="Sekiguchi K."/>
            <person name="Takeda J.I."/>
            <person name="Ueyama J."/>
            <person name="Ito M."/>
            <person name="Nishiwaki H."/>
            <person name="Ogi T."/>
            <person name="Hirayama M."/>
            <person name="Ohkuma M."/>
            <person name="Sakamoto M."/>
            <person name="Ohno K."/>
        </authorList>
    </citation>
    <scope>NUCLEOTIDE SEQUENCE [LARGE SCALE GENOMIC DNA]</scope>
    <source>
        <strain evidence="1 2">13CB8C</strain>
    </source>
</reference>
<keyword evidence="2" id="KW-1185">Reference proteome</keyword>
<accession>A0ABQ0EC11</accession>
<sequence>MTQPMRPACFSALHTALRLHAGLDFALKRAYEYPLISMGLTPEDIMAHKKIERKKELDRRRHRRAERLKQRVREAKAAAKA</sequence>
<evidence type="ECO:0000313" key="2">
    <source>
        <dbReference type="Proteomes" id="UP001628192"/>
    </source>
</evidence>
<gene>
    <name evidence="1" type="ORF">Defa_26280</name>
</gene>